<dbReference type="EMBL" id="BAABME010010332">
    <property type="protein sequence ID" value="GAA0177570.1"/>
    <property type="molecule type" value="Genomic_DNA"/>
</dbReference>
<feature type="compositionally biased region" description="Polar residues" evidence="1">
    <location>
        <begin position="25"/>
        <end position="39"/>
    </location>
</feature>
<evidence type="ECO:0000313" key="2">
    <source>
        <dbReference type="EMBL" id="GAA0177570.1"/>
    </source>
</evidence>
<keyword evidence="3" id="KW-1185">Reference proteome</keyword>
<accession>A0AAV3RK33</accession>
<evidence type="ECO:0000313" key="3">
    <source>
        <dbReference type="Proteomes" id="UP001454036"/>
    </source>
</evidence>
<protein>
    <submittedName>
        <fullName evidence="2">Uncharacterized protein</fullName>
    </submittedName>
</protein>
<sequence>MDHESIEEKVESSKGGSSKKGSKVLKQNSNQGRKNQVNAGNRPYTEITRRNGKDEFGLFGSLMWWMCNVLVYPDYKMMCHVERKFYKSKARFTWARDGIMVYEQDEIKKVAVEFYKELFIEPNADTLVKNSKIKQAITSIIEENDQTGLVANVIDAEIEVIVMAL</sequence>
<reference evidence="2 3" key="1">
    <citation type="submission" date="2024-01" db="EMBL/GenBank/DDBJ databases">
        <title>The complete chloroplast genome sequence of Lithospermum erythrorhizon: insights into the phylogenetic relationship among Boraginaceae species and the maternal lineages of purple gromwells.</title>
        <authorList>
            <person name="Okada T."/>
            <person name="Watanabe K."/>
        </authorList>
    </citation>
    <scope>NUCLEOTIDE SEQUENCE [LARGE SCALE GENOMIC DNA]</scope>
</reference>
<organism evidence="2 3">
    <name type="scientific">Lithospermum erythrorhizon</name>
    <name type="common">Purple gromwell</name>
    <name type="synonym">Lithospermum officinale var. erythrorhizon</name>
    <dbReference type="NCBI Taxonomy" id="34254"/>
    <lineage>
        <taxon>Eukaryota</taxon>
        <taxon>Viridiplantae</taxon>
        <taxon>Streptophyta</taxon>
        <taxon>Embryophyta</taxon>
        <taxon>Tracheophyta</taxon>
        <taxon>Spermatophyta</taxon>
        <taxon>Magnoliopsida</taxon>
        <taxon>eudicotyledons</taxon>
        <taxon>Gunneridae</taxon>
        <taxon>Pentapetalae</taxon>
        <taxon>asterids</taxon>
        <taxon>lamiids</taxon>
        <taxon>Boraginales</taxon>
        <taxon>Boraginaceae</taxon>
        <taxon>Boraginoideae</taxon>
        <taxon>Lithospermeae</taxon>
        <taxon>Lithospermum</taxon>
    </lineage>
</organism>
<gene>
    <name evidence="2" type="ORF">LIER_29719</name>
</gene>
<proteinExistence type="predicted"/>
<dbReference type="AlphaFoldDB" id="A0AAV3RK33"/>
<evidence type="ECO:0000256" key="1">
    <source>
        <dbReference type="SAM" id="MobiDB-lite"/>
    </source>
</evidence>
<comment type="caution">
    <text evidence="2">The sequence shown here is derived from an EMBL/GenBank/DDBJ whole genome shotgun (WGS) entry which is preliminary data.</text>
</comment>
<name>A0AAV3RK33_LITER</name>
<dbReference type="Proteomes" id="UP001454036">
    <property type="component" value="Unassembled WGS sequence"/>
</dbReference>
<feature type="compositionally biased region" description="Basic and acidic residues" evidence="1">
    <location>
        <begin position="1"/>
        <end position="12"/>
    </location>
</feature>
<feature type="region of interest" description="Disordered" evidence="1">
    <location>
        <begin position="1"/>
        <end position="46"/>
    </location>
</feature>